<keyword evidence="2" id="KW-0812">Transmembrane</keyword>
<feature type="transmembrane region" description="Helical" evidence="2">
    <location>
        <begin position="1614"/>
        <end position="1635"/>
    </location>
</feature>
<dbReference type="Proteomes" id="UP000650467">
    <property type="component" value="Unassembled WGS sequence"/>
</dbReference>
<dbReference type="OrthoDB" id="548080at2759"/>
<feature type="region of interest" description="Disordered" evidence="1">
    <location>
        <begin position="1415"/>
        <end position="1447"/>
    </location>
</feature>
<feature type="domain" description="TRP C-terminal" evidence="3">
    <location>
        <begin position="1595"/>
        <end position="1745"/>
    </location>
</feature>
<comment type="caution">
    <text evidence="4">The sequence shown here is derived from an EMBL/GenBank/DDBJ whole genome shotgun (WGS) entry which is preliminary data.</text>
</comment>
<keyword evidence="2" id="KW-0472">Membrane</keyword>
<feature type="compositionally biased region" description="Low complexity" evidence="1">
    <location>
        <begin position="919"/>
        <end position="932"/>
    </location>
</feature>
<evidence type="ECO:0000256" key="2">
    <source>
        <dbReference type="SAM" id="Phobius"/>
    </source>
</evidence>
<keyword evidence="2" id="KW-1133">Transmembrane helix</keyword>
<feature type="transmembrane region" description="Helical" evidence="2">
    <location>
        <begin position="1567"/>
        <end position="1588"/>
    </location>
</feature>
<feature type="region of interest" description="Disordered" evidence="1">
    <location>
        <begin position="1386"/>
        <end position="1405"/>
    </location>
</feature>
<reference evidence="4" key="1">
    <citation type="journal article" date="2020" name="bioRxiv">
        <title>Comparative genomics of Chlamydomonas.</title>
        <authorList>
            <person name="Craig R.J."/>
            <person name="Hasan A.R."/>
            <person name="Ness R.W."/>
            <person name="Keightley P.D."/>
        </authorList>
    </citation>
    <scope>NUCLEOTIDE SEQUENCE</scope>
    <source>
        <strain evidence="4">SAG 7.73</strain>
    </source>
</reference>
<feature type="region of interest" description="Disordered" evidence="1">
    <location>
        <begin position="1280"/>
        <end position="1318"/>
    </location>
</feature>
<dbReference type="InterPro" id="IPR011050">
    <property type="entry name" value="Pectin_lyase_fold/virulence"/>
</dbReference>
<dbReference type="GO" id="GO:0043130">
    <property type="term" value="F:ubiquitin binding"/>
    <property type="evidence" value="ECO:0007669"/>
    <property type="project" value="TreeGrafter"/>
</dbReference>
<dbReference type="GO" id="GO:0000724">
    <property type="term" value="P:double-strand break repair via homologous recombination"/>
    <property type="evidence" value="ECO:0007669"/>
    <property type="project" value="TreeGrafter"/>
</dbReference>
<feature type="transmembrane region" description="Helical" evidence="2">
    <location>
        <begin position="1168"/>
        <end position="1189"/>
    </location>
</feature>
<feature type="transmembrane region" description="Helical" evidence="2">
    <location>
        <begin position="1669"/>
        <end position="1692"/>
    </location>
</feature>
<organism evidence="4 5">
    <name type="scientific">Chlamydomonas incerta</name>
    <dbReference type="NCBI Taxonomy" id="51695"/>
    <lineage>
        <taxon>Eukaryota</taxon>
        <taxon>Viridiplantae</taxon>
        <taxon>Chlorophyta</taxon>
        <taxon>core chlorophytes</taxon>
        <taxon>Chlorophyceae</taxon>
        <taxon>CS clade</taxon>
        <taxon>Chlamydomonadales</taxon>
        <taxon>Chlamydomonadaceae</taxon>
        <taxon>Chlamydomonas</taxon>
    </lineage>
</organism>
<dbReference type="Pfam" id="PF06011">
    <property type="entry name" value="TRP"/>
    <property type="match status" value="1"/>
</dbReference>
<keyword evidence="5" id="KW-1185">Reference proteome</keyword>
<feature type="compositionally biased region" description="Polar residues" evidence="1">
    <location>
        <begin position="702"/>
        <end position="718"/>
    </location>
</feature>
<feature type="region of interest" description="Disordered" evidence="1">
    <location>
        <begin position="1"/>
        <end position="69"/>
    </location>
</feature>
<name>A0A835T0S8_CHLIN</name>
<evidence type="ECO:0000256" key="1">
    <source>
        <dbReference type="SAM" id="MobiDB-lite"/>
    </source>
</evidence>
<feature type="transmembrane region" description="Helical" evidence="2">
    <location>
        <begin position="1641"/>
        <end position="1662"/>
    </location>
</feature>
<feature type="compositionally biased region" description="Polar residues" evidence="1">
    <location>
        <begin position="40"/>
        <end position="49"/>
    </location>
</feature>
<proteinExistence type="predicted"/>
<dbReference type="PANTHER" id="PTHR19862:SF14">
    <property type="entry name" value="WD REPEAT-CONTAINING PROTEIN 48"/>
    <property type="match status" value="1"/>
</dbReference>
<evidence type="ECO:0000313" key="4">
    <source>
        <dbReference type="EMBL" id="KAG2436837.1"/>
    </source>
</evidence>
<evidence type="ECO:0000313" key="5">
    <source>
        <dbReference type="Proteomes" id="UP000650467"/>
    </source>
</evidence>
<sequence>MVEAANPLASSIGSSSSDGTEQGTRRARLRQELTKGGSGTNADTSQQAPRRSALEAAVGSGNRSSGIGLGLTGTSERSAFLQQQRRQQSLWLSVEASMFNANVAQSCGGALHAEAAHAAGVRVYDVTLTGNQAAQDGGGLCLEARGSSALARITSSRFSTNSAARLGGALVAKLGGGVANVLEAVDCTMVGNTAVRGGGGAVSSAGAGSQLVLVNSSAVENTADAAGGGFYVQCDSAEPASSCGPELLLVMRGGSLVRNSATAPQRSFEGRGGAVYLGSGTSAQLHRVDMVANAAGEAGGTVAAEGCELLRLESSSITNSQAARFGGGLFTRSCTSVVVQGVRLLNGTALTGGGGFFAGPSSDNDVLRLSASASDAGPAIGIGASGSSSVLLHDCDILGNTALSTSSGEAIQLGFQQTYARYSGHGGGVFVLGNVSLLAVGCDLASGLENSAAVGPSLASTQRCSRGDTSSSSSSVSVWPPALLQAVQALSRWQADETVPMPVIAGQEQDCWRLALSSVRLPSRQAYPLWMQDERARSLLSGCDDGAVKAVNISRSTCGSMPTSLLHVCAQMDGLRQCSAYLEERAAAAAAAGNSSLSLSDGPGGVSANARMSAEALKGLLEVPPSRMELVEPPRTTAGGMSSAVPSVLQLHPGSQMRIAVRLLDGLGQPSKRDDLRWSVTVSIFPTQPFSEGASAADAGGLSNQSASQYPANPQRPWQDSRLANLDPDAAAGGSRTVAVVDGVATWPRLTVRGWVGRYFMVFRAVSQEDQALYKIDDLIIDVEVAPCQPGEALDLSWARQVWGHPSWVACAACAAGSFTVWRDTRPSQWQVDSTNYVEFMKNTTETAASGEAACLRCPDHAFCPGMAVVAPQQGYWHSSPDSPRLHRCPYPAACGAPNIQSRWPADSAPVVLVSAAASTASSTSSNNSTTTQLQRIDTSSSGVSQGWQSDPEDPRSRWLASCQLLGYQQPSAMSGTPPDTGRSSVTAVLTRGCEGWRAANGSIVPYQQLQCAEGYTGNLCAACEPSYFLDAEQQCIVALVVYTTYVTFAELFETAAVSGDAAAREAAGGVVVAADAVTPRSTESASRAHDRLSQLSAADILKAVIVHFQNYIIITRLPIQYPDSIRGLAAILNAMTGASSAVVFSFSCLTPNADSWHQALSQLLGSLITPLVIIAVSMAVWATRCLVVRMRARQARQRLETMMAALGVSNEQQQNQEALGTVAAMLMALGGNAGPQDVHGAAGGGGEKAQVVDLAADEHAGTEAAALAAPGQSLSTPAAHVPVPIPFSSSSGEGMLQPSDSMDPPPQMQTQWSSGPSPFAVQPHPTGLGTTTPAYMPGNNHLTAGTTSLPLTPRDSAQIAATAQQQHHPSSPRVQPQLGRILTRQQTTSGPGGALSTAGSGAMSTALGRQLQPASSLGTVPSGGTAGGVGDMPRRRASTQPQLSTKLSNTARLPAKALSRMQSSVSLKYQQSSLKRTLEAVDYSITLLQQLCVVAMIGVFIMYPGWANASLSVFTCYSIDPTASTAIAEGQMFWDRFLATWQYGYWVRDFNQECYTGSHMSVAVPIGITAVLLLCAAPPLLSFMLLWQRRQQLADPVVVKLFGFMYNRYKPAFWWWGSVLMLQQLLLVAVEAFGRILGDVAQQVLVMLVVFMVLAVMNGACSPARARLATLLDFFSLSVLSLTLTLSLFFVVGEPLSYDAANAVGGIIIALNIALLAVLVALLLRRTWQWVRSKLNTRVQELKQHYKAVRGRHIQDHAEVVVTVDHVGDK</sequence>
<gene>
    <name evidence="4" type="ORF">HXX76_006358</name>
</gene>
<dbReference type="InterPro" id="IPR051246">
    <property type="entry name" value="WDR48"/>
</dbReference>
<accession>A0A835T0S8</accession>
<feature type="compositionally biased region" description="Polar residues" evidence="1">
    <location>
        <begin position="933"/>
        <end position="949"/>
    </location>
</feature>
<evidence type="ECO:0000259" key="3">
    <source>
        <dbReference type="Pfam" id="PF06011"/>
    </source>
</evidence>
<feature type="transmembrane region" description="Helical" evidence="2">
    <location>
        <begin position="1481"/>
        <end position="1504"/>
    </location>
</feature>
<dbReference type="InterPro" id="IPR010308">
    <property type="entry name" value="TRP_C"/>
</dbReference>
<feature type="region of interest" description="Disordered" evidence="1">
    <location>
        <begin position="919"/>
        <end position="956"/>
    </location>
</feature>
<feature type="region of interest" description="Disordered" evidence="1">
    <location>
        <begin position="695"/>
        <end position="721"/>
    </location>
</feature>
<dbReference type="PANTHER" id="PTHR19862">
    <property type="entry name" value="WD REPEAT-CONTAINING PROTEIN 48"/>
    <property type="match status" value="1"/>
</dbReference>
<dbReference type="SUPFAM" id="SSF51126">
    <property type="entry name" value="Pectin lyase-like"/>
    <property type="match status" value="1"/>
</dbReference>
<dbReference type="EMBL" id="JAEHOC010000012">
    <property type="protein sequence ID" value="KAG2436837.1"/>
    <property type="molecule type" value="Genomic_DNA"/>
</dbReference>
<protein>
    <recommendedName>
        <fullName evidence="3">TRP C-terminal domain-containing protein</fullName>
    </recommendedName>
</protein>
<feature type="transmembrane region" description="Helical" evidence="2">
    <location>
        <begin position="1704"/>
        <end position="1725"/>
    </location>
</feature>